<dbReference type="AlphaFoldDB" id="A0AAN5G9G1"/>
<evidence type="ECO:0000313" key="9">
    <source>
        <dbReference type="Proteomes" id="UP000842519"/>
    </source>
</evidence>
<dbReference type="Proteomes" id="UP000842519">
    <property type="component" value="Unassembled WGS sequence"/>
</dbReference>
<feature type="domain" description="Replication gene A protein-like" evidence="7">
    <location>
        <begin position="1"/>
        <end position="54"/>
    </location>
</feature>
<evidence type="ECO:0000256" key="2">
    <source>
        <dbReference type="ARBA" id="ARBA00009260"/>
    </source>
</evidence>
<gene>
    <name evidence="8" type="ORF">HLZ39_26065</name>
</gene>
<evidence type="ECO:0000256" key="1">
    <source>
        <dbReference type="ARBA" id="ARBA00003293"/>
    </source>
</evidence>
<protein>
    <submittedName>
        <fullName evidence="8">Replication endonuclease</fullName>
    </submittedName>
</protein>
<dbReference type="EMBL" id="DABGKQ010000161">
    <property type="protein sequence ID" value="HAJ5807890.1"/>
    <property type="molecule type" value="Genomic_DNA"/>
</dbReference>
<name>A0AAN5G9G1_ECOLX</name>
<dbReference type="InterPro" id="IPR008766">
    <property type="entry name" value="Replication_gene_A-like"/>
</dbReference>
<comment type="caution">
    <text evidence="8">The sequence shown here is derived from an EMBL/GenBank/DDBJ whole genome shotgun (WGS) entry which is preliminary data.</text>
</comment>
<dbReference type="RefSeq" id="WP_233402489.1">
    <property type="nucleotide sequence ID" value="NZ_JADPSC010000065.1"/>
</dbReference>
<dbReference type="GO" id="GO:0006260">
    <property type="term" value="P:DNA replication"/>
    <property type="evidence" value="ECO:0007669"/>
    <property type="project" value="UniProtKB-KW"/>
</dbReference>
<evidence type="ECO:0000256" key="4">
    <source>
        <dbReference type="ARBA" id="ARBA00022722"/>
    </source>
</evidence>
<feature type="non-terminal residue" evidence="8">
    <location>
        <position position="212"/>
    </location>
</feature>
<evidence type="ECO:0000259" key="7">
    <source>
        <dbReference type="Pfam" id="PF05840"/>
    </source>
</evidence>
<keyword evidence="5 8" id="KW-0255">Endonuclease</keyword>
<evidence type="ECO:0000256" key="5">
    <source>
        <dbReference type="ARBA" id="ARBA00022759"/>
    </source>
</evidence>
<dbReference type="Pfam" id="PF05840">
    <property type="entry name" value="Phage_GPA"/>
    <property type="match status" value="1"/>
</dbReference>
<accession>A0AAN5G9G1</accession>
<keyword evidence="6" id="KW-0378">Hydrolase</keyword>
<dbReference type="GO" id="GO:0004519">
    <property type="term" value="F:endonuclease activity"/>
    <property type="evidence" value="ECO:0007669"/>
    <property type="project" value="UniProtKB-KW"/>
</dbReference>
<reference evidence="8 9" key="1">
    <citation type="journal article" date="2018" name="Genome Biol.">
        <title>SKESA: strategic k-mer extension for scrupulous assemblies.</title>
        <authorList>
            <person name="Souvorov A."/>
            <person name="Agarwala R."/>
            <person name="Lipman D.J."/>
        </authorList>
    </citation>
    <scope>NUCLEOTIDE SEQUENCE [LARGE SCALE GENOMIC DNA]</scope>
    <source>
        <strain evidence="9">ecoli[ST-405]</strain>
    </source>
</reference>
<feature type="non-terminal residue" evidence="8">
    <location>
        <position position="1"/>
    </location>
</feature>
<comment type="similarity">
    <text evidence="2">Belongs to the phage GPA family.</text>
</comment>
<evidence type="ECO:0000313" key="8">
    <source>
        <dbReference type="EMBL" id="HAJ5807890.1"/>
    </source>
</evidence>
<comment type="function">
    <text evidence="1">Possible endonuclease which induces a single-strand cut and initiates DNA replication.</text>
</comment>
<organism evidence="8 9">
    <name type="scientific">Escherichia coli</name>
    <dbReference type="NCBI Taxonomy" id="562"/>
    <lineage>
        <taxon>Bacteria</taxon>
        <taxon>Pseudomonadati</taxon>
        <taxon>Pseudomonadota</taxon>
        <taxon>Gammaproteobacteria</taxon>
        <taxon>Enterobacterales</taxon>
        <taxon>Enterobacteriaceae</taxon>
        <taxon>Escherichia</taxon>
    </lineage>
</organism>
<dbReference type="GO" id="GO:0016787">
    <property type="term" value="F:hydrolase activity"/>
    <property type="evidence" value="ECO:0007669"/>
    <property type="project" value="UniProtKB-KW"/>
</dbReference>
<evidence type="ECO:0000256" key="6">
    <source>
        <dbReference type="ARBA" id="ARBA00022801"/>
    </source>
</evidence>
<keyword evidence="4" id="KW-0540">Nuclease</keyword>
<keyword evidence="3" id="KW-0235">DNA replication</keyword>
<proteinExistence type="inferred from homology"/>
<evidence type="ECO:0000256" key="3">
    <source>
        <dbReference type="ARBA" id="ARBA00022705"/>
    </source>
</evidence>
<sequence>RQRNQIIEIMRRYALKEDGDERGAARNRFQAKHLNRGGAAGYIAKYISKNIDGYALDGQLDNDTGRPLKDTAAAVTAWASTWRIPQFKTVGLPTMGAYRELRKLPRGVSIADEFDERVEAARAAADSGDFALYISAQGGANVPRDCQTVRVARSPSDDVNEYEEEVERVVGIYAPHLGARHIHITRTTDWRIVPKVPVVEPLTLKSGIAAPR</sequence>